<dbReference type="Proteomes" id="UP000287033">
    <property type="component" value="Unassembled WGS sequence"/>
</dbReference>
<sequence length="152" mass="17292">MKSAKAKANHGAGQGEIQQLLIVPDHRAAYDYCEHYSPDCETPLPDSPQSQDPNFDDYDPTGDNYYYEYPYYDPLYNENEVLTSTTSEYGEQRTGLVTEVPDQQYDPGALRHWSSVILGQYDPGALRHWSSVILGQYDPGAMRYWGTVIPEQ</sequence>
<evidence type="ECO:0000313" key="3">
    <source>
        <dbReference type="Proteomes" id="UP000287033"/>
    </source>
</evidence>
<evidence type="ECO:0000256" key="1">
    <source>
        <dbReference type="SAM" id="MobiDB-lite"/>
    </source>
</evidence>
<dbReference type="STRING" id="137246.A0A401RM75"/>
<dbReference type="AlphaFoldDB" id="A0A401RM75"/>
<protein>
    <submittedName>
        <fullName evidence="2">Uncharacterized protein</fullName>
    </submittedName>
</protein>
<evidence type="ECO:0000313" key="2">
    <source>
        <dbReference type="EMBL" id="GCC19287.1"/>
    </source>
</evidence>
<gene>
    <name evidence="2" type="ORF">chiPu_0021025</name>
</gene>
<dbReference type="EMBL" id="BEZZ01003253">
    <property type="protein sequence ID" value="GCC19287.1"/>
    <property type="molecule type" value="Genomic_DNA"/>
</dbReference>
<accession>A0A401RM75</accession>
<keyword evidence="3" id="KW-1185">Reference proteome</keyword>
<feature type="region of interest" description="Disordered" evidence="1">
    <location>
        <begin position="40"/>
        <end position="61"/>
    </location>
</feature>
<proteinExistence type="predicted"/>
<comment type="caution">
    <text evidence="2">The sequence shown here is derived from an EMBL/GenBank/DDBJ whole genome shotgun (WGS) entry which is preliminary data.</text>
</comment>
<name>A0A401RM75_CHIPU</name>
<dbReference type="OrthoDB" id="8939548at2759"/>
<reference evidence="2 3" key="1">
    <citation type="journal article" date="2018" name="Nat. Ecol. Evol.">
        <title>Shark genomes provide insights into elasmobranch evolution and the origin of vertebrates.</title>
        <authorList>
            <person name="Hara Y"/>
            <person name="Yamaguchi K"/>
            <person name="Onimaru K"/>
            <person name="Kadota M"/>
            <person name="Koyanagi M"/>
            <person name="Keeley SD"/>
            <person name="Tatsumi K"/>
            <person name="Tanaka K"/>
            <person name="Motone F"/>
            <person name="Kageyama Y"/>
            <person name="Nozu R"/>
            <person name="Adachi N"/>
            <person name="Nishimura O"/>
            <person name="Nakagawa R"/>
            <person name="Tanegashima C"/>
            <person name="Kiyatake I"/>
            <person name="Matsumoto R"/>
            <person name="Murakumo K"/>
            <person name="Nishida K"/>
            <person name="Terakita A"/>
            <person name="Kuratani S"/>
            <person name="Sato K"/>
            <person name="Hyodo S Kuraku.S."/>
        </authorList>
    </citation>
    <scope>NUCLEOTIDE SEQUENCE [LARGE SCALE GENOMIC DNA]</scope>
</reference>
<organism evidence="2 3">
    <name type="scientific">Chiloscyllium punctatum</name>
    <name type="common">Brownbanded bambooshark</name>
    <name type="synonym">Hemiscyllium punctatum</name>
    <dbReference type="NCBI Taxonomy" id="137246"/>
    <lineage>
        <taxon>Eukaryota</taxon>
        <taxon>Metazoa</taxon>
        <taxon>Chordata</taxon>
        <taxon>Craniata</taxon>
        <taxon>Vertebrata</taxon>
        <taxon>Chondrichthyes</taxon>
        <taxon>Elasmobranchii</taxon>
        <taxon>Galeomorphii</taxon>
        <taxon>Galeoidea</taxon>
        <taxon>Orectolobiformes</taxon>
        <taxon>Hemiscylliidae</taxon>
        <taxon>Chiloscyllium</taxon>
    </lineage>
</organism>